<gene>
    <name evidence="2" type="ORF">EDD80_11756</name>
</gene>
<keyword evidence="3" id="KW-1185">Reference proteome</keyword>
<dbReference type="Pfam" id="PF05685">
    <property type="entry name" value="Uma2"/>
    <property type="match status" value="1"/>
</dbReference>
<organism evidence="2 3">
    <name type="scientific">Anseongella ginsenosidimutans</name>
    <dbReference type="NCBI Taxonomy" id="496056"/>
    <lineage>
        <taxon>Bacteria</taxon>
        <taxon>Pseudomonadati</taxon>
        <taxon>Bacteroidota</taxon>
        <taxon>Sphingobacteriia</taxon>
        <taxon>Sphingobacteriales</taxon>
        <taxon>Sphingobacteriaceae</taxon>
        <taxon>Anseongella</taxon>
    </lineage>
</organism>
<dbReference type="PANTHER" id="PTHR34107">
    <property type="entry name" value="SLL0198 PROTEIN-RELATED"/>
    <property type="match status" value="1"/>
</dbReference>
<feature type="domain" description="Putative restriction endonuclease" evidence="1">
    <location>
        <begin position="13"/>
        <end position="157"/>
    </location>
</feature>
<dbReference type="CDD" id="cd06260">
    <property type="entry name" value="DUF820-like"/>
    <property type="match status" value="1"/>
</dbReference>
<dbReference type="Proteomes" id="UP000295807">
    <property type="component" value="Unassembled WGS sequence"/>
</dbReference>
<name>A0A4R3KLF0_9SPHI</name>
<dbReference type="OrthoDB" id="9808428at2"/>
<dbReference type="PANTHER" id="PTHR34107:SF4">
    <property type="entry name" value="SLL1222 PROTEIN"/>
    <property type="match status" value="1"/>
</dbReference>
<proteinExistence type="predicted"/>
<protein>
    <submittedName>
        <fullName evidence="2">Putative restriction endonuclease</fullName>
    </submittedName>
</protein>
<dbReference type="InterPro" id="IPR012296">
    <property type="entry name" value="Nuclease_put_TT1808"/>
</dbReference>
<dbReference type="EMBL" id="SMAD01000017">
    <property type="protein sequence ID" value="TCS84878.1"/>
    <property type="molecule type" value="Genomic_DNA"/>
</dbReference>
<dbReference type="SUPFAM" id="SSF52980">
    <property type="entry name" value="Restriction endonuclease-like"/>
    <property type="match status" value="1"/>
</dbReference>
<comment type="caution">
    <text evidence="2">The sequence shown here is derived from an EMBL/GenBank/DDBJ whole genome shotgun (WGS) entry which is preliminary data.</text>
</comment>
<reference evidence="2 3" key="1">
    <citation type="submission" date="2019-03" db="EMBL/GenBank/DDBJ databases">
        <title>Genomic Encyclopedia of Type Strains, Phase IV (KMG-IV): sequencing the most valuable type-strain genomes for metagenomic binning, comparative biology and taxonomic classification.</title>
        <authorList>
            <person name="Goeker M."/>
        </authorList>
    </citation>
    <scope>NUCLEOTIDE SEQUENCE [LARGE SCALE GENOMIC DNA]</scope>
    <source>
        <strain evidence="2 3">DSM 21100</strain>
    </source>
</reference>
<dbReference type="InterPro" id="IPR008538">
    <property type="entry name" value="Uma2"/>
</dbReference>
<evidence type="ECO:0000313" key="3">
    <source>
        <dbReference type="Proteomes" id="UP000295807"/>
    </source>
</evidence>
<dbReference type="Gene3D" id="3.90.1570.10">
    <property type="entry name" value="tt1808, chain A"/>
    <property type="match status" value="1"/>
</dbReference>
<dbReference type="RefSeq" id="WP_132130635.1">
    <property type="nucleotide sequence ID" value="NZ_CP042432.1"/>
</dbReference>
<keyword evidence="2" id="KW-0378">Hydrolase</keyword>
<accession>A0A4R3KLF0</accession>
<dbReference type="InterPro" id="IPR011335">
    <property type="entry name" value="Restrct_endonuc-II-like"/>
</dbReference>
<sequence length="175" mass="20004">MYTSIPFSVMDIFKQLPESTRRFHALKNILVVEPAPVYAHQDILGSINYELYSYVRRHKLGKVLVSPVDVYLNEEHVFQPDILFISNRRLPVINKKGIFGAPDLIVEILSPSTAKYDRGQKKDIYERCGVSEYWLVDPETCVSEGFHLKNGSFQALPAARGIIKSVLLGETFRFQ</sequence>
<evidence type="ECO:0000259" key="1">
    <source>
        <dbReference type="Pfam" id="PF05685"/>
    </source>
</evidence>
<keyword evidence="2" id="KW-0540">Nuclease</keyword>
<dbReference type="AlphaFoldDB" id="A0A4R3KLF0"/>
<dbReference type="GO" id="GO:0004519">
    <property type="term" value="F:endonuclease activity"/>
    <property type="evidence" value="ECO:0007669"/>
    <property type="project" value="UniProtKB-KW"/>
</dbReference>
<evidence type="ECO:0000313" key="2">
    <source>
        <dbReference type="EMBL" id="TCS84878.1"/>
    </source>
</evidence>
<keyword evidence="2" id="KW-0255">Endonuclease</keyword>